<dbReference type="EMBL" id="VSSQ01000021">
    <property type="protein sequence ID" value="MPL63413.1"/>
    <property type="molecule type" value="Genomic_DNA"/>
</dbReference>
<comment type="caution">
    <text evidence="2">The sequence shown here is derived from an EMBL/GenBank/DDBJ whole genome shotgun (WGS) entry which is preliminary data.</text>
</comment>
<reference evidence="2" key="1">
    <citation type="submission" date="2019-08" db="EMBL/GenBank/DDBJ databases">
        <authorList>
            <person name="Kucharzyk K."/>
            <person name="Murdoch R.W."/>
            <person name="Higgins S."/>
            <person name="Loffler F."/>
        </authorList>
    </citation>
    <scope>NUCLEOTIDE SEQUENCE</scope>
</reference>
<evidence type="ECO:0008006" key="3">
    <source>
        <dbReference type="Google" id="ProtNLM"/>
    </source>
</evidence>
<gene>
    <name evidence="2" type="ORF">SDC9_09040</name>
</gene>
<keyword evidence="1" id="KW-1133">Transmembrane helix</keyword>
<accession>A0A644T8Z4</accession>
<protein>
    <recommendedName>
        <fullName evidence="3">Methylmalonyl-CoA carboxyltransferase 12S subunit</fullName>
    </recommendedName>
</protein>
<keyword evidence="1" id="KW-0472">Membrane</keyword>
<name>A0A644T8Z4_9ZZZZ</name>
<proteinExistence type="predicted"/>
<sequence length="52" mass="5701">MKINAKDVKPEVVAAITAAVYAMMGTRGLALRIKRTSNAWAQTGRQKNMNSH</sequence>
<evidence type="ECO:0000313" key="2">
    <source>
        <dbReference type="EMBL" id="MPL63413.1"/>
    </source>
</evidence>
<organism evidence="2">
    <name type="scientific">bioreactor metagenome</name>
    <dbReference type="NCBI Taxonomy" id="1076179"/>
    <lineage>
        <taxon>unclassified sequences</taxon>
        <taxon>metagenomes</taxon>
        <taxon>ecological metagenomes</taxon>
    </lineage>
</organism>
<keyword evidence="1" id="KW-0812">Transmembrane</keyword>
<feature type="transmembrane region" description="Helical" evidence="1">
    <location>
        <begin position="12"/>
        <end position="30"/>
    </location>
</feature>
<evidence type="ECO:0000256" key="1">
    <source>
        <dbReference type="SAM" id="Phobius"/>
    </source>
</evidence>
<dbReference type="AlphaFoldDB" id="A0A644T8Z4"/>